<dbReference type="GeneID" id="20325301"/>
<proteinExistence type="predicted"/>
<sequence length="434" mass="50844">MFYLNPNWTDFDKYTHLQINLVLTRDSTESLVSTVTPFRCLAAMSPEGSMRAEILPGCPSREAEVGFEPRAFQLFKTPRQPKTGFTLLGAQQVQSFFRGWLCRRRWKQIVEEYIRSEHAESMRRRNSIVFGLVECEDEYVQQLSILVTCYLRPFRMAASSKKPIILHEDVNSIFLNVETVLFLHQFFVQGLRNKMENWPTLQLAHSRSFRQTHFLSQPKLHELSEIHSFANEFVSSGNSTGTQLSPYLRCDLFDLFLPMVGIYQEYVRNHHYSLQVLAEYKQRQEFTQMLKRLEEKPMCEGRSIESFLTYPMHQIPRYIITLHELLAHTPHDHVDRKKLEYAMSKLEQISHTSINLVFTGDLTKSLVYGVLQLNVLHKDRLIFELVRNTRYCSIFSLKELLTSLLRTLRQSTIGFTLLLFHQMGAVSQFEPKLD</sequence>
<dbReference type="Proteomes" id="UP000054324">
    <property type="component" value="Unassembled WGS sequence"/>
</dbReference>
<evidence type="ECO:0000259" key="1">
    <source>
        <dbReference type="PROSITE" id="PS50010"/>
    </source>
</evidence>
<accession>A0A074Z028</accession>
<dbReference type="RefSeq" id="XP_009175972.1">
    <property type="nucleotide sequence ID" value="XM_009177708.1"/>
</dbReference>
<dbReference type="InterPro" id="IPR051092">
    <property type="entry name" value="FYVE_RhoGEF_PH"/>
</dbReference>
<dbReference type="SUPFAM" id="SSF48065">
    <property type="entry name" value="DBL homology domain (DH-domain)"/>
    <property type="match status" value="1"/>
</dbReference>
<feature type="domain" description="DH" evidence="1">
    <location>
        <begin position="124"/>
        <end position="356"/>
    </location>
</feature>
<evidence type="ECO:0000313" key="2">
    <source>
        <dbReference type="EMBL" id="KER20268.1"/>
    </source>
</evidence>
<dbReference type="GO" id="GO:0005085">
    <property type="term" value="F:guanyl-nucleotide exchange factor activity"/>
    <property type="evidence" value="ECO:0007669"/>
    <property type="project" value="InterPro"/>
</dbReference>
<dbReference type="CDD" id="cd00160">
    <property type="entry name" value="RhoGEF"/>
    <property type="match status" value="1"/>
</dbReference>
<dbReference type="Pfam" id="PF00621">
    <property type="entry name" value="RhoGEF"/>
    <property type="match status" value="1"/>
</dbReference>
<dbReference type="PROSITE" id="PS50096">
    <property type="entry name" value="IQ"/>
    <property type="match status" value="1"/>
</dbReference>
<name>A0A074Z028_OPIVI</name>
<dbReference type="SMART" id="SM00325">
    <property type="entry name" value="RhoGEF"/>
    <property type="match status" value="1"/>
</dbReference>
<dbReference type="KEGG" id="ovi:T265_11133"/>
<dbReference type="PROSITE" id="PS50010">
    <property type="entry name" value="DH_2"/>
    <property type="match status" value="1"/>
</dbReference>
<dbReference type="InterPro" id="IPR035899">
    <property type="entry name" value="DBL_dom_sf"/>
</dbReference>
<dbReference type="CTD" id="20325301"/>
<protein>
    <recommendedName>
        <fullName evidence="1">DH domain-containing protein</fullName>
    </recommendedName>
</protein>
<gene>
    <name evidence="2" type="ORF">T265_11133</name>
</gene>
<dbReference type="Gene3D" id="1.20.900.10">
    <property type="entry name" value="Dbl homology (DH) domain"/>
    <property type="match status" value="1"/>
</dbReference>
<dbReference type="PANTHER" id="PTHR12673">
    <property type="entry name" value="FACIOGENITAL DYSPLASIA PROTEIN"/>
    <property type="match status" value="1"/>
</dbReference>
<keyword evidence="3" id="KW-1185">Reference proteome</keyword>
<dbReference type="PANTHER" id="PTHR12673:SF159">
    <property type="entry name" value="LD03170P"/>
    <property type="match status" value="1"/>
</dbReference>
<reference evidence="2 3" key="1">
    <citation type="submission" date="2013-11" db="EMBL/GenBank/DDBJ databases">
        <title>Opisthorchis viverrini - life in the bile duct.</title>
        <authorList>
            <person name="Young N.D."/>
            <person name="Nagarajan N."/>
            <person name="Lin S.J."/>
            <person name="Korhonen P.K."/>
            <person name="Jex A.R."/>
            <person name="Hall R.S."/>
            <person name="Safavi-Hemami H."/>
            <person name="Kaewkong W."/>
            <person name="Bertrand D."/>
            <person name="Gao S."/>
            <person name="Seet Q."/>
            <person name="Wongkham S."/>
            <person name="Teh B.T."/>
            <person name="Wongkham C."/>
            <person name="Intapan P.M."/>
            <person name="Maleewong W."/>
            <person name="Yang X."/>
            <person name="Hu M."/>
            <person name="Wang Z."/>
            <person name="Hofmann A."/>
            <person name="Sternberg P.W."/>
            <person name="Tan P."/>
            <person name="Wang J."/>
            <person name="Gasser R.B."/>
        </authorList>
    </citation>
    <scope>NUCLEOTIDE SEQUENCE [LARGE SCALE GENOMIC DNA]</scope>
</reference>
<dbReference type="OrthoDB" id="10254377at2759"/>
<dbReference type="EMBL" id="KL597072">
    <property type="protein sequence ID" value="KER20268.1"/>
    <property type="molecule type" value="Genomic_DNA"/>
</dbReference>
<dbReference type="AlphaFoldDB" id="A0A074Z028"/>
<dbReference type="GO" id="GO:0005737">
    <property type="term" value="C:cytoplasm"/>
    <property type="evidence" value="ECO:0007669"/>
    <property type="project" value="TreeGrafter"/>
</dbReference>
<organism evidence="2 3">
    <name type="scientific">Opisthorchis viverrini</name>
    <name type="common">Southeast Asian liver fluke</name>
    <dbReference type="NCBI Taxonomy" id="6198"/>
    <lineage>
        <taxon>Eukaryota</taxon>
        <taxon>Metazoa</taxon>
        <taxon>Spiralia</taxon>
        <taxon>Lophotrochozoa</taxon>
        <taxon>Platyhelminthes</taxon>
        <taxon>Trematoda</taxon>
        <taxon>Digenea</taxon>
        <taxon>Opisthorchiida</taxon>
        <taxon>Opisthorchiata</taxon>
        <taxon>Opisthorchiidae</taxon>
        <taxon>Opisthorchis</taxon>
    </lineage>
</organism>
<dbReference type="InterPro" id="IPR000219">
    <property type="entry name" value="DH_dom"/>
</dbReference>
<evidence type="ECO:0000313" key="3">
    <source>
        <dbReference type="Proteomes" id="UP000054324"/>
    </source>
</evidence>
<dbReference type="STRING" id="6198.A0A074Z028"/>